<dbReference type="Gene3D" id="2.30.180.10">
    <property type="entry name" value="FAS1 domain"/>
    <property type="match status" value="1"/>
</dbReference>
<feature type="chain" id="PRO_5007887534" description="FAS1 domain-containing protein" evidence="1">
    <location>
        <begin position="24"/>
        <end position="193"/>
    </location>
</feature>
<dbReference type="GO" id="GO:0005615">
    <property type="term" value="C:extracellular space"/>
    <property type="evidence" value="ECO:0007669"/>
    <property type="project" value="TreeGrafter"/>
</dbReference>
<dbReference type="Pfam" id="PF02469">
    <property type="entry name" value="Fasciclin"/>
    <property type="match status" value="1"/>
</dbReference>
<protein>
    <recommendedName>
        <fullName evidence="2">FAS1 domain-containing protein</fullName>
    </recommendedName>
</protein>
<dbReference type="AlphaFoldDB" id="A0A167HFU8"/>
<dbReference type="GO" id="GO:0031012">
    <property type="term" value="C:extracellular matrix"/>
    <property type="evidence" value="ECO:0007669"/>
    <property type="project" value="TreeGrafter"/>
</dbReference>
<gene>
    <name evidence="3" type="ORF">ULVI_08210</name>
</gene>
<dbReference type="GO" id="GO:0030198">
    <property type="term" value="P:extracellular matrix organization"/>
    <property type="evidence" value="ECO:0007669"/>
    <property type="project" value="TreeGrafter"/>
</dbReference>
<sequence length="193" mass="21653">MKLKTLFLTLFFCSSLLQLTAQKYTNTQSVATTTQWEGATFNSAKTIAENLKTSEKFSFLNTILKDSTITETLANEEMVTLFVATNKGFETMPEAQRDSIFAHPKLLKSYVTFHAVPGRLDAGVIERSIKDNNGTAYFRTLEGTKLGATMRNGKLTLIDSENRTATITEANFYHKNGFFHIIDGILFPRSNKE</sequence>
<dbReference type="PANTHER" id="PTHR10900:SF77">
    <property type="entry name" value="FI19380P1"/>
    <property type="match status" value="1"/>
</dbReference>
<proteinExistence type="predicted"/>
<evidence type="ECO:0000259" key="2">
    <source>
        <dbReference type="PROSITE" id="PS50213"/>
    </source>
</evidence>
<dbReference type="OrthoDB" id="1442729at2"/>
<organism evidence="3 4">
    <name type="scientific">Cochleicola gelatinilyticus</name>
    <dbReference type="NCBI Taxonomy" id="1763537"/>
    <lineage>
        <taxon>Bacteria</taxon>
        <taxon>Pseudomonadati</taxon>
        <taxon>Bacteroidota</taxon>
        <taxon>Flavobacteriia</taxon>
        <taxon>Flavobacteriales</taxon>
        <taxon>Flavobacteriaceae</taxon>
        <taxon>Cochleicola</taxon>
    </lineage>
</organism>
<dbReference type="GO" id="GO:0050839">
    <property type="term" value="F:cell adhesion molecule binding"/>
    <property type="evidence" value="ECO:0007669"/>
    <property type="project" value="TreeGrafter"/>
</dbReference>
<comment type="caution">
    <text evidence="3">The sequence shown here is derived from an EMBL/GenBank/DDBJ whole genome shotgun (WGS) entry which is preliminary data.</text>
</comment>
<dbReference type="STRING" id="1763537.ULVI_08210"/>
<dbReference type="SUPFAM" id="SSF82153">
    <property type="entry name" value="FAS1 domain"/>
    <property type="match status" value="1"/>
</dbReference>
<evidence type="ECO:0000256" key="1">
    <source>
        <dbReference type="SAM" id="SignalP"/>
    </source>
</evidence>
<evidence type="ECO:0000313" key="4">
    <source>
        <dbReference type="Proteomes" id="UP000077013"/>
    </source>
</evidence>
<reference evidence="3 4" key="1">
    <citation type="submission" date="2016-02" db="EMBL/GenBank/DDBJ databases">
        <title>Ulvibacter sp. LPB0005, isolated from Thais luteostoma.</title>
        <authorList>
            <person name="Shin S.-K."/>
            <person name="Yi H."/>
        </authorList>
    </citation>
    <scope>NUCLEOTIDE SEQUENCE [LARGE SCALE GENOMIC DNA]</scope>
    <source>
        <strain evidence="3 4">LPB0005</strain>
    </source>
</reference>
<dbReference type="GO" id="GO:0007155">
    <property type="term" value="P:cell adhesion"/>
    <property type="evidence" value="ECO:0007669"/>
    <property type="project" value="TreeGrafter"/>
</dbReference>
<keyword evidence="1" id="KW-0732">Signal</keyword>
<keyword evidence="4" id="KW-1185">Reference proteome</keyword>
<dbReference type="SMART" id="SM00554">
    <property type="entry name" value="FAS1"/>
    <property type="match status" value="1"/>
</dbReference>
<name>A0A167HFU8_9FLAO</name>
<dbReference type="PANTHER" id="PTHR10900">
    <property type="entry name" value="PERIOSTIN-RELATED"/>
    <property type="match status" value="1"/>
</dbReference>
<dbReference type="Proteomes" id="UP000077013">
    <property type="component" value="Unassembled WGS sequence"/>
</dbReference>
<evidence type="ECO:0000313" key="3">
    <source>
        <dbReference type="EMBL" id="OAB78563.1"/>
    </source>
</evidence>
<feature type="signal peptide" evidence="1">
    <location>
        <begin position="1"/>
        <end position="23"/>
    </location>
</feature>
<dbReference type="InterPro" id="IPR050904">
    <property type="entry name" value="Adhesion/Biosynth-related"/>
</dbReference>
<dbReference type="InterPro" id="IPR036378">
    <property type="entry name" value="FAS1_dom_sf"/>
</dbReference>
<dbReference type="InterPro" id="IPR000782">
    <property type="entry name" value="FAS1_domain"/>
</dbReference>
<feature type="domain" description="FAS1" evidence="2">
    <location>
        <begin position="44"/>
        <end position="186"/>
    </location>
</feature>
<dbReference type="PROSITE" id="PS50213">
    <property type="entry name" value="FAS1"/>
    <property type="match status" value="1"/>
</dbReference>
<dbReference type="RefSeq" id="WP_068591678.1">
    <property type="nucleotide sequence ID" value="NZ_LRXL01000037.1"/>
</dbReference>
<dbReference type="EMBL" id="LRXL01000037">
    <property type="protein sequence ID" value="OAB78563.1"/>
    <property type="molecule type" value="Genomic_DNA"/>
</dbReference>
<accession>A0A167HFU8</accession>